<evidence type="ECO:0008006" key="4">
    <source>
        <dbReference type="Google" id="ProtNLM"/>
    </source>
</evidence>
<evidence type="ECO:0000256" key="1">
    <source>
        <dbReference type="SAM" id="MobiDB-lite"/>
    </source>
</evidence>
<dbReference type="Proteomes" id="UP001177003">
    <property type="component" value="Chromosome 2"/>
</dbReference>
<protein>
    <recommendedName>
        <fullName evidence="4">DDE Tnp4 domain-containing protein</fullName>
    </recommendedName>
</protein>
<dbReference type="EMBL" id="OX465078">
    <property type="protein sequence ID" value="CAI9271299.1"/>
    <property type="molecule type" value="Genomic_DNA"/>
</dbReference>
<keyword evidence="3" id="KW-1185">Reference proteome</keyword>
<feature type="compositionally biased region" description="Basic and acidic residues" evidence="1">
    <location>
        <begin position="57"/>
        <end position="67"/>
    </location>
</feature>
<reference evidence="2" key="1">
    <citation type="submission" date="2023-04" db="EMBL/GenBank/DDBJ databases">
        <authorList>
            <person name="Vijverberg K."/>
            <person name="Xiong W."/>
            <person name="Schranz E."/>
        </authorList>
    </citation>
    <scope>NUCLEOTIDE SEQUENCE</scope>
</reference>
<organism evidence="2 3">
    <name type="scientific">Lactuca saligna</name>
    <name type="common">Willowleaf lettuce</name>
    <dbReference type="NCBI Taxonomy" id="75948"/>
    <lineage>
        <taxon>Eukaryota</taxon>
        <taxon>Viridiplantae</taxon>
        <taxon>Streptophyta</taxon>
        <taxon>Embryophyta</taxon>
        <taxon>Tracheophyta</taxon>
        <taxon>Spermatophyta</taxon>
        <taxon>Magnoliopsida</taxon>
        <taxon>eudicotyledons</taxon>
        <taxon>Gunneridae</taxon>
        <taxon>Pentapetalae</taxon>
        <taxon>asterids</taxon>
        <taxon>campanulids</taxon>
        <taxon>Asterales</taxon>
        <taxon>Asteraceae</taxon>
        <taxon>Cichorioideae</taxon>
        <taxon>Cichorieae</taxon>
        <taxon>Lactucinae</taxon>
        <taxon>Lactuca</taxon>
    </lineage>
</organism>
<sequence length="120" mass="13739">MHVNFNFETQVKIVLASMAIHNYIRISGSGDATFQITQEESYIPRNNEEPDDDIEPHDEVSSTRRRSDDIYMSAVRDMIASQIFSMSNARARNDSCWCPIPQPSSSTTLMHLLKEMDLKL</sequence>
<dbReference type="AlphaFoldDB" id="A0AA35VM24"/>
<accession>A0AA35VM24</accession>
<feature type="region of interest" description="Disordered" evidence="1">
    <location>
        <begin position="42"/>
        <end position="67"/>
    </location>
</feature>
<proteinExistence type="predicted"/>
<evidence type="ECO:0000313" key="3">
    <source>
        <dbReference type="Proteomes" id="UP001177003"/>
    </source>
</evidence>
<gene>
    <name evidence="2" type="ORF">LSALG_LOCUS11570</name>
</gene>
<evidence type="ECO:0000313" key="2">
    <source>
        <dbReference type="EMBL" id="CAI9271299.1"/>
    </source>
</evidence>
<name>A0AA35VM24_LACSI</name>